<keyword evidence="2" id="KW-1185">Reference proteome</keyword>
<organism evidence="1 2">
    <name type="scientific">Desulfuromonas versatilis</name>
    <dbReference type="NCBI Taxonomy" id="2802975"/>
    <lineage>
        <taxon>Bacteria</taxon>
        <taxon>Pseudomonadati</taxon>
        <taxon>Thermodesulfobacteriota</taxon>
        <taxon>Desulfuromonadia</taxon>
        <taxon>Desulfuromonadales</taxon>
        <taxon>Desulfuromonadaceae</taxon>
        <taxon>Desulfuromonas</taxon>
    </lineage>
</organism>
<evidence type="ECO:0000313" key="2">
    <source>
        <dbReference type="Proteomes" id="UP001319827"/>
    </source>
</evidence>
<name>A0ABN6DVK5_9BACT</name>
<protein>
    <submittedName>
        <fullName evidence="1">Uncharacterized protein</fullName>
    </submittedName>
</protein>
<evidence type="ECO:0000313" key="1">
    <source>
        <dbReference type="EMBL" id="BCR04148.1"/>
    </source>
</evidence>
<proteinExistence type="predicted"/>
<dbReference type="RefSeq" id="WP_221252615.1">
    <property type="nucleotide sequence ID" value="NZ_AP024355.1"/>
</dbReference>
<sequence>MSTKNYPTQKDNTCPNPENHAEHICSLRAAGRNSELKKRTDRPAFACFNCGAKANQAGDLCAPTPLDKD</sequence>
<dbReference type="EMBL" id="AP024355">
    <property type="protein sequence ID" value="BCR04148.1"/>
    <property type="molecule type" value="Genomic_DNA"/>
</dbReference>
<reference evidence="1 2" key="2">
    <citation type="journal article" date="2021" name="Int. J. Syst. Evol. Microbiol.">
        <title>Isolation and Polyphasic Characterization of Desulfuromonas versatilis sp. Nov., an Electrogenic Bacteria Capable of Versatile Metabolism Isolated from a Graphene Oxide-Reducing Enrichment Culture.</title>
        <authorList>
            <person name="Xie L."/>
            <person name="Yoshida N."/>
            <person name="Ishii S."/>
            <person name="Meng L."/>
        </authorList>
    </citation>
    <scope>NUCLEOTIDE SEQUENCE [LARGE SCALE GENOMIC DNA]</scope>
    <source>
        <strain evidence="1 2">NIT-T3</strain>
    </source>
</reference>
<dbReference type="Proteomes" id="UP001319827">
    <property type="component" value="Chromosome"/>
</dbReference>
<accession>A0ABN6DVK5</accession>
<reference evidence="1 2" key="1">
    <citation type="journal article" date="2016" name="C (Basel)">
        <title>Selective Growth of and Electricity Production by Marine Exoelectrogenic Bacteria in Self-Aggregated Hydrogel of Microbially Reduced Graphene Oxide.</title>
        <authorList>
            <person name="Yoshida N."/>
            <person name="Goto Y."/>
            <person name="Miyata Y."/>
        </authorList>
    </citation>
    <scope>NUCLEOTIDE SEQUENCE [LARGE SCALE GENOMIC DNA]</scope>
    <source>
        <strain evidence="1 2">NIT-T3</strain>
    </source>
</reference>
<gene>
    <name evidence="1" type="ORF">DESUT3_12170</name>
</gene>